<keyword evidence="3" id="KW-1185">Reference proteome</keyword>
<dbReference type="EMBL" id="JANPWZ010001966">
    <property type="protein sequence ID" value="KAJ3562031.1"/>
    <property type="molecule type" value="Genomic_DNA"/>
</dbReference>
<dbReference type="InterPro" id="IPR036188">
    <property type="entry name" value="FAD/NAD-bd_sf"/>
</dbReference>
<dbReference type="GO" id="GO:0050660">
    <property type="term" value="F:flavin adenine dinucleotide binding"/>
    <property type="evidence" value="ECO:0007669"/>
    <property type="project" value="TreeGrafter"/>
</dbReference>
<accession>A0A9W8TJ70</accession>
<dbReference type="SUPFAM" id="SSF51905">
    <property type="entry name" value="FAD/NAD(P)-binding domain"/>
    <property type="match status" value="1"/>
</dbReference>
<evidence type="ECO:0000313" key="3">
    <source>
        <dbReference type="Proteomes" id="UP001148614"/>
    </source>
</evidence>
<proteinExistence type="predicted"/>
<dbReference type="PANTHER" id="PTHR43735">
    <property type="entry name" value="APOPTOSIS-INDUCING FACTOR 1"/>
    <property type="match status" value="1"/>
</dbReference>
<feature type="domain" description="FAD/NAD(P)-binding" evidence="1">
    <location>
        <begin position="72"/>
        <end position="228"/>
    </location>
</feature>
<dbReference type="GO" id="GO:0005737">
    <property type="term" value="C:cytoplasm"/>
    <property type="evidence" value="ECO:0007669"/>
    <property type="project" value="TreeGrafter"/>
</dbReference>
<dbReference type="VEuPathDB" id="FungiDB:F4678DRAFT_433765"/>
<protein>
    <recommendedName>
        <fullName evidence="1">FAD/NAD(P)-binding domain-containing protein</fullName>
    </recommendedName>
</protein>
<sequence>MAPNEAKLSITVFHRGASNSASGLEGVGSSPPLLLGPFTITVPVDADDILGRKEKTVSLADVIHATIPVAQYRVLIAGGCYAGLSAAVHILEKCDAIDSPINIDVTIVDERDGYYHLIGSPLAMASKDYAEKAWVEYKHVKVLQRPNVTFVQGTLANVDCENKRATITEHKTKKTREESYDFFIGTTGLRRSWPVVPQALTREDYLTEVGTHCDKVLNSTAPVLVVGGVPEAQRPSNTRALKGQTPIRRASA</sequence>
<dbReference type="PANTHER" id="PTHR43735:SF24">
    <property type="entry name" value="NUCLEOTIDE-DISULPHIDE OXIDOREDUCTASE AMID-LIKE, PUTATIVE (AFU_ORTHOLOGUE AFUA_1G17180)-RELATED"/>
    <property type="match status" value="1"/>
</dbReference>
<dbReference type="AlphaFoldDB" id="A0A9W8TJ70"/>
<dbReference type="GO" id="GO:0004174">
    <property type="term" value="F:electron-transferring-flavoprotein dehydrogenase activity"/>
    <property type="evidence" value="ECO:0007669"/>
    <property type="project" value="TreeGrafter"/>
</dbReference>
<gene>
    <name evidence="2" type="ORF">NPX13_g8717</name>
</gene>
<reference evidence="2" key="1">
    <citation type="submission" date="2022-07" db="EMBL/GenBank/DDBJ databases">
        <title>Genome Sequence of Xylaria arbuscula.</title>
        <authorList>
            <person name="Buettner E."/>
        </authorList>
    </citation>
    <scope>NUCLEOTIDE SEQUENCE</scope>
    <source>
        <strain evidence="2">VT107</strain>
    </source>
</reference>
<name>A0A9W8TJ70_9PEZI</name>
<dbReference type="Gene3D" id="3.50.50.60">
    <property type="entry name" value="FAD/NAD(P)-binding domain"/>
    <property type="match status" value="1"/>
</dbReference>
<comment type="caution">
    <text evidence="2">The sequence shown here is derived from an EMBL/GenBank/DDBJ whole genome shotgun (WGS) entry which is preliminary data.</text>
</comment>
<dbReference type="InterPro" id="IPR023753">
    <property type="entry name" value="FAD/NAD-binding_dom"/>
</dbReference>
<dbReference type="Proteomes" id="UP001148614">
    <property type="component" value="Unassembled WGS sequence"/>
</dbReference>
<organism evidence="2 3">
    <name type="scientific">Xylaria arbuscula</name>
    <dbReference type="NCBI Taxonomy" id="114810"/>
    <lineage>
        <taxon>Eukaryota</taxon>
        <taxon>Fungi</taxon>
        <taxon>Dikarya</taxon>
        <taxon>Ascomycota</taxon>
        <taxon>Pezizomycotina</taxon>
        <taxon>Sordariomycetes</taxon>
        <taxon>Xylariomycetidae</taxon>
        <taxon>Xylariales</taxon>
        <taxon>Xylariaceae</taxon>
        <taxon>Xylaria</taxon>
    </lineage>
</organism>
<evidence type="ECO:0000313" key="2">
    <source>
        <dbReference type="EMBL" id="KAJ3562031.1"/>
    </source>
</evidence>
<dbReference type="Pfam" id="PF07992">
    <property type="entry name" value="Pyr_redox_2"/>
    <property type="match status" value="1"/>
</dbReference>
<evidence type="ECO:0000259" key="1">
    <source>
        <dbReference type="Pfam" id="PF07992"/>
    </source>
</evidence>